<proteinExistence type="predicted"/>
<evidence type="ECO:0000313" key="3">
    <source>
        <dbReference type="Proteomes" id="UP000609879"/>
    </source>
</evidence>
<evidence type="ECO:0000313" key="2">
    <source>
        <dbReference type="EMBL" id="GID74827.1"/>
    </source>
</evidence>
<organism evidence="2 3">
    <name type="scientific">Paractinoplanes deccanensis</name>
    <dbReference type="NCBI Taxonomy" id="113561"/>
    <lineage>
        <taxon>Bacteria</taxon>
        <taxon>Bacillati</taxon>
        <taxon>Actinomycetota</taxon>
        <taxon>Actinomycetes</taxon>
        <taxon>Micromonosporales</taxon>
        <taxon>Micromonosporaceae</taxon>
        <taxon>Paractinoplanes</taxon>
    </lineage>
</organism>
<keyword evidence="1" id="KW-0472">Membrane</keyword>
<keyword evidence="1" id="KW-1133">Transmembrane helix</keyword>
<dbReference type="EMBL" id="BOMI01000065">
    <property type="protein sequence ID" value="GID74827.1"/>
    <property type="molecule type" value="Genomic_DNA"/>
</dbReference>
<accession>A0ABQ3Y4D1</accession>
<protein>
    <submittedName>
        <fullName evidence="2">Uncharacterized protein</fullName>
    </submittedName>
</protein>
<comment type="caution">
    <text evidence="2">The sequence shown here is derived from an EMBL/GenBank/DDBJ whole genome shotgun (WGS) entry which is preliminary data.</text>
</comment>
<keyword evidence="3" id="KW-1185">Reference proteome</keyword>
<reference evidence="2 3" key="1">
    <citation type="submission" date="2021-01" db="EMBL/GenBank/DDBJ databases">
        <title>Whole genome shotgun sequence of Actinoplanes deccanensis NBRC 13994.</title>
        <authorList>
            <person name="Komaki H."/>
            <person name="Tamura T."/>
        </authorList>
    </citation>
    <scope>NUCLEOTIDE SEQUENCE [LARGE SCALE GENOMIC DNA]</scope>
    <source>
        <strain evidence="2 3">NBRC 13994</strain>
    </source>
</reference>
<evidence type="ECO:0000256" key="1">
    <source>
        <dbReference type="SAM" id="Phobius"/>
    </source>
</evidence>
<feature type="transmembrane region" description="Helical" evidence="1">
    <location>
        <begin position="38"/>
        <end position="62"/>
    </location>
</feature>
<dbReference type="Proteomes" id="UP000609879">
    <property type="component" value="Unassembled WGS sequence"/>
</dbReference>
<gene>
    <name evidence="2" type="ORF">Ade02nite_34680</name>
</gene>
<sequence length="132" mass="12912">MSAVAVAAVVALVAAGAVLLFAGATLWIVTQWTLLRLMTVVVAAVGLLFLGCAAAVAAAGLVTRSAPQAAQPADVDDEKDMEHAAEAAVQAADGIGNAFASAGSAGRLAIGGSLHLWAAGTLAAVDFINTAT</sequence>
<name>A0ABQ3Y4D1_9ACTN</name>
<keyword evidence="1" id="KW-0812">Transmembrane</keyword>